<keyword evidence="3" id="KW-1185">Reference proteome</keyword>
<feature type="region of interest" description="Disordered" evidence="1">
    <location>
        <begin position="122"/>
        <end position="152"/>
    </location>
</feature>
<accession>A0AAI9Y1N6</accession>
<evidence type="ECO:0000313" key="2">
    <source>
        <dbReference type="EMBL" id="KAK1471791.1"/>
    </source>
</evidence>
<dbReference type="Proteomes" id="UP001239213">
    <property type="component" value="Unassembled WGS sequence"/>
</dbReference>
<reference evidence="2" key="1">
    <citation type="submission" date="2016-11" db="EMBL/GenBank/DDBJ databases">
        <title>The genome sequence of Colletotrichum cuscutae.</title>
        <authorList>
            <person name="Baroncelli R."/>
        </authorList>
    </citation>
    <scope>NUCLEOTIDE SEQUENCE</scope>
    <source>
        <strain evidence="2">IMI 304802</strain>
    </source>
</reference>
<feature type="region of interest" description="Disordered" evidence="1">
    <location>
        <begin position="1"/>
        <end position="109"/>
    </location>
</feature>
<gene>
    <name evidence="2" type="ORF">CCUS01_17351</name>
</gene>
<protein>
    <submittedName>
        <fullName evidence="2">Uncharacterized protein</fullName>
    </submittedName>
</protein>
<feature type="compositionally biased region" description="Basic and acidic residues" evidence="1">
    <location>
        <begin position="122"/>
        <end position="142"/>
    </location>
</feature>
<proteinExistence type="predicted"/>
<name>A0AAI9Y1N6_9PEZI</name>
<evidence type="ECO:0000313" key="3">
    <source>
        <dbReference type="Proteomes" id="UP001239213"/>
    </source>
</evidence>
<feature type="compositionally biased region" description="Low complexity" evidence="1">
    <location>
        <begin position="1"/>
        <end position="14"/>
    </location>
</feature>
<organism evidence="2 3">
    <name type="scientific">Colletotrichum cuscutae</name>
    <dbReference type="NCBI Taxonomy" id="1209917"/>
    <lineage>
        <taxon>Eukaryota</taxon>
        <taxon>Fungi</taxon>
        <taxon>Dikarya</taxon>
        <taxon>Ascomycota</taxon>
        <taxon>Pezizomycotina</taxon>
        <taxon>Sordariomycetes</taxon>
        <taxon>Hypocreomycetidae</taxon>
        <taxon>Glomerellales</taxon>
        <taxon>Glomerellaceae</taxon>
        <taxon>Colletotrichum</taxon>
        <taxon>Colletotrichum acutatum species complex</taxon>
    </lineage>
</organism>
<comment type="caution">
    <text evidence="2">The sequence shown here is derived from an EMBL/GenBank/DDBJ whole genome shotgun (WGS) entry which is preliminary data.</text>
</comment>
<dbReference type="AlphaFoldDB" id="A0AAI9Y1N6"/>
<dbReference type="EMBL" id="MPDP01000194">
    <property type="protein sequence ID" value="KAK1471791.1"/>
    <property type="molecule type" value="Genomic_DNA"/>
</dbReference>
<sequence>MSSPSKSSETPSSSPKKDIDEGPTDHTPKKGWGEKYFGGRNDQYRNGPPETGTGTQGGHPSQMAVAATKGGRHASDASGHHSSSTNDISTYQIPTDKEKEADPEQDSIERQLFTGISTLIHNKIDEKRKEEKQKEEKRKKESAACLPSEKCT</sequence>
<feature type="compositionally biased region" description="Basic and acidic residues" evidence="1">
    <location>
        <begin position="15"/>
        <end position="33"/>
    </location>
</feature>
<evidence type="ECO:0000256" key="1">
    <source>
        <dbReference type="SAM" id="MobiDB-lite"/>
    </source>
</evidence>